<dbReference type="InterPro" id="IPR036869">
    <property type="entry name" value="J_dom_sf"/>
</dbReference>
<name>A0ABT3ZFF7_9HYPH</name>
<dbReference type="Gene3D" id="2.60.260.20">
    <property type="entry name" value="Urease metallochaperone UreE, N-terminal domain"/>
    <property type="match status" value="1"/>
</dbReference>
<accession>A0ABT3ZFF7</accession>
<dbReference type="Pfam" id="PF00226">
    <property type="entry name" value="DnaJ"/>
    <property type="match status" value="1"/>
</dbReference>
<comment type="caution">
    <text evidence="4">The sequence shown here is derived from an EMBL/GenBank/DDBJ whole genome shotgun (WGS) entry which is preliminary data.</text>
</comment>
<dbReference type="SMART" id="SM00271">
    <property type="entry name" value="DnaJ"/>
    <property type="match status" value="1"/>
</dbReference>
<dbReference type="Gene3D" id="1.10.287.110">
    <property type="entry name" value="DnaJ domain"/>
    <property type="match status" value="1"/>
</dbReference>
<keyword evidence="1" id="KW-0143">Chaperone</keyword>
<dbReference type="InterPro" id="IPR001623">
    <property type="entry name" value="DnaJ_domain"/>
</dbReference>
<dbReference type="SUPFAM" id="SSF46565">
    <property type="entry name" value="Chaperone J-domain"/>
    <property type="match status" value="1"/>
</dbReference>
<keyword evidence="5" id="KW-1185">Reference proteome</keyword>
<organism evidence="4 5">
    <name type="scientific">Hoeflea algicola</name>
    <dbReference type="NCBI Taxonomy" id="2983763"/>
    <lineage>
        <taxon>Bacteria</taxon>
        <taxon>Pseudomonadati</taxon>
        <taxon>Pseudomonadota</taxon>
        <taxon>Alphaproteobacteria</taxon>
        <taxon>Hyphomicrobiales</taxon>
        <taxon>Rhizobiaceae</taxon>
        <taxon>Hoeflea</taxon>
    </lineage>
</organism>
<proteinExistence type="predicted"/>
<dbReference type="CDD" id="cd06257">
    <property type="entry name" value="DnaJ"/>
    <property type="match status" value="1"/>
</dbReference>
<evidence type="ECO:0000256" key="1">
    <source>
        <dbReference type="ARBA" id="ARBA00023186"/>
    </source>
</evidence>
<dbReference type="InterPro" id="IPR002939">
    <property type="entry name" value="DnaJ_C"/>
</dbReference>
<sequence>MRSPYTVLGVSKSARAEDIKSAYRHLAKAWHPDQKRDDPQAGARFSEISQAYKLLIDPDLRLKFDSGVIDARGRKRTRPVRGFAANPFAAFKQARRTAANADSANSQTNTRDEASFDDMVAHIFGEAASKQTREEAARTAQTTGRRTETNAPGLDDDPLATLDALFAKWKTRKASSGGLPATRQQIDISLETAMAGYSGEIVFGEDRAVAFSAPPGSVDGAEITVPSPDPSAYGDVIVTLRHEDHPRFRSNGADLHGEQAIDLIEAVLGGSFVYNSLDGPVRITIPEWSGSDTVLRVAGKGLMRADGQRGALHVQLRVMLPEKPDPRLTDLMRSSRKAWFL</sequence>
<dbReference type="PANTHER" id="PTHR44145">
    <property type="entry name" value="DNAJ HOMOLOG SUBFAMILY A MEMBER 3, MITOCHONDRIAL"/>
    <property type="match status" value="1"/>
</dbReference>
<evidence type="ECO:0000259" key="3">
    <source>
        <dbReference type="PROSITE" id="PS50076"/>
    </source>
</evidence>
<dbReference type="Pfam" id="PF01556">
    <property type="entry name" value="DnaJ_C"/>
    <property type="match status" value="1"/>
</dbReference>
<reference evidence="4" key="1">
    <citation type="submission" date="2022-10" db="EMBL/GenBank/DDBJ databases">
        <title>Hoeflea sp. G2-23, isolated from marine algae.</title>
        <authorList>
            <person name="Kristyanto S."/>
            <person name="Kim J.M."/>
            <person name="Jeon C.O."/>
        </authorList>
    </citation>
    <scope>NUCLEOTIDE SEQUENCE</scope>
    <source>
        <strain evidence="4">G2-23</strain>
    </source>
</reference>
<protein>
    <submittedName>
        <fullName evidence="4">DnaJ domain-containing protein</fullName>
    </submittedName>
</protein>
<dbReference type="PROSITE" id="PS50076">
    <property type="entry name" value="DNAJ_2"/>
    <property type="match status" value="1"/>
</dbReference>
<dbReference type="InterPro" id="IPR008971">
    <property type="entry name" value="HSP40/DnaJ_pept-bd"/>
</dbReference>
<evidence type="ECO:0000256" key="2">
    <source>
        <dbReference type="SAM" id="MobiDB-lite"/>
    </source>
</evidence>
<feature type="region of interest" description="Disordered" evidence="2">
    <location>
        <begin position="127"/>
        <end position="157"/>
    </location>
</feature>
<evidence type="ECO:0000313" key="4">
    <source>
        <dbReference type="EMBL" id="MCY0150519.1"/>
    </source>
</evidence>
<dbReference type="PANTHER" id="PTHR44145:SF3">
    <property type="entry name" value="DNAJ HOMOLOG SUBFAMILY A MEMBER 3, MITOCHONDRIAL"/>
    <property type="match status" value="1"/>
</dbReference>
<dbReference type="CDD" id="cd10747">
    <property type="entry name" value="DnaJ_C"/>
    <property type="match status" value="1"/>
</dbReference>
<dbReference type="RefSeq" id="WP_267655952.1">
    <property type="nucleotide sequence ID" value="NZ_JAOVZR010000001.1"/>
</dbReference>
<dbReference type="Proteomes" id="UP001073227">
    <property type="component" value="Unassembled WGS sequence"/>
</dbReference>
<dbReference type="InterPro" id="IPR051938">
    <property type="entry name" value="Apopto_cytoskel_mod"/>
</dbReference>
<feature type="domain" description="J" evidence="3">
    <location>
        <begin position="3"/>
        <end position="68"/>
    </location>
</feature>
<dbReference type="EMBL" id="JAOVZR010000001">
    <property type="protein sequence ID" value="MCY0150519.1"/>
    <property type="molecule type" value="Genomic_DNA"/>
</dbReference>
<gene>
    <name evidence="4" type="ORF">OEG84_23140</name>
</gene>
<feature type="compositionally biased region" description="Low complexity" evidence="2">
    <location>
        <begin position="138"/>
        <end position="157"/>
    </location>
</feature>
<dbReference type="PRINTS" id="PR00625">
    <property type="entry name" value="JDOMAIN"/>
</dbReference>
<evidence type="ECO:0000313" key="5">
    <source>
        <dbReference type="Proteomes" id="UP001073227"/>
    </source>
</evidence>
<dbReference type="SUPFAM" id="SSF49493">
    <property type="entry name" value="HSP40/DnaJ peptide-binding domain"/>
    <property type="match status" value="2"/>
</dbReference>